<feature type="repeat" description="PPR" evidence="8">
    <location>
        <begin position="249"/>
        <end position="283"/>
    </location>
</feature>
<evidence type="ECO:0000256" key="5">
    <source>
        <dbReference type="ARBA" id="ARBA00022768"/>
    </source>
</evidence>
<comment type="function">
    <text evidence="1">This protein promotes the GTP-dependent binding of aminoacyl-tRNA to the A-site of ribosomes during protein biosynthesis.</text>
</comment>
<proteinExistence type="inferred from homology"/>
<feature type="repeat" description="PPR" evidence="8">
    <location>
        <begin position="214"/>
        <end position="248"/>
    </location>
</feature>
<dbReference type="SUPFAM" id="SSF81901">
    <property type="entry name" value="HCP-like"/>
    <property type="match status" value="1"/>
</dbReference>
<dbReference type="Gramene" id="OIW13964">
    <property type="protein sequence ID" value="OIW13964"/>
    <property type="gene ID" value="TanjilG_09315"/>
</dbReference>
<keyword evidence="3" id="KW-0677">Repeat</keyword>
<dbReference type="NCBIfam" id="TIGR00485">
    <property type="entry name" value="EF-Tu"/>
    <property type="match status" value="1"/>
</dbReference>
<dbReference type="InterPro" id="IPR002885">
    <property type="entry name" value="PPR_rpt"/>
</dbReference>
<feature type="repeat" description="PPR" evidence="8">
    <location>
        <begin position="388"/>
        <end position="422"/>
    </location>
</feature>
<dbReference type="Pfam" id="PF01535">
    <property type="entry name" value="PPR"/>
    <property type="match status" value="2"/>
</dbReference>
<dbReference type="CDD" id="cd01884">
    <property type="entry name" value="EF_Tu"/>
    <property type="match status" value="1"/>
</dbReference>
<dbReference type="GO" id="GO:0005525">
    <property type="term" value="F:GTP binding"/>
    <property type="evidence" value="ECO:0007669"/>
    <property type="project" value="UniProtKB-KW"/>
</dbReference>
<dbReference type="PANTHER" id="PTHR43721:SF22">
    <property type="entry name" value="ELONGATION FACTOR TU, MITOCHONDRIAL"/>
    <property type="match status" value="1"/>
</dbReference>
<dbReference type="CDD" id="cd03707">
    <property type="entry name" value="EFTU_III"/>
    <property type="match status" value="1"/>
</dbReference>
<dbReference type="NCBIfam" id="TIGR00756">
    <property type="entry name" value="PPR"/>
    <property type="match status" value="7"/>
</dbReference>
<dbReference type="NCBIfam" id="NF009372">
    <property type="entry name" value="PRK12735.1"/>
    <property type="match status" value="1"/>
</dbReference>
<dbReference type="EMBL" id="CM007364">
    <property type="protein sequence ID" value="OIW13964.1"/>
    <property type="molecule type" value="Genomic_DNA"/>
</dbReference>
<keyword evidence="4" id="KW-0547">Nucleotide-binding</keyword>
<dbReference type="GO" id="GO:0003924">
    <property type="term" value="F:GTPase activity"/>
    <property type="evidence" value="ECO:0007669"/>
    <property type="project" value="InterPro"/>
</dbReference>
<dbReference type="InterPro" id="IPR050055">
    <property type="entry name" value="EF-Tu_GTPase"/>
</dbReference>
<dbReference type="GO" id="GO:0003746">
    <property type="term" value="F:translation elongation factor activity"/>
    <property type="evidence" value="ECO:0007669"/>
    <property type="project" value="UniProtKB-KW"/>
</dbReference>
<dbReference type="SUPFAM" id="SSF52540">
    <property type="entry name" value="P-loop containing nucleoside triphosphate hydrolases"/>
    <property type="match status" value="1"/>
</dbReference>
<dbReference type="InterPro" id="IPR004161">
    <property type="entry name" value="EFTu-like_2"/>
</dbReference>
<feature type="repeat" description="PPR" evidence="8">
    <location>
        <begin position="353"/>
        <end position="387"/>
    </location>
</feature>
<evidence type="ECO:0000256" key="8">
    <source>
        <dbReference type="PROSITE-ProRule" id="PRU00708"/>
    </source>
</evidence>
<gene>
    <name evidence="11" type="ORF">TanjilG_09315</name>
</gene>
<keyword evidence="12" id="KW-1185">Reference proteome</keyword>
<dbReference type="NCBIfam" id="NF009373">
    <property type="entry name" value="PRK12736.1"/>
    <property type="match status" value="1"/>
</dbReference>
<evidence type="ECO:0000256" key="1">
    <source>
        <dbReference type="ARBA" id="ARBA00003982"/>
    </source>
</evidence>
<evidence type="ECO:0000256" key="9">
    <source>
        <dbReference type="RuleBase" id="RU004061"/>
    </source>
</evidence>
<dbReference type="InterPro" id="IPR005225">
    <property type="entry name" value="Small_GTP-bd"/>
</dbReference>
<dbReference type="InterPro" id="IPR011990">
    <property type="entry name" value="TPR-like_helical_dom_sf"/>
</dbReference>
<evidence type="ECO:0000256" key="6">
    <source>
        <dbReference type="ARBA" id="ARBA00022917"/>
    </source>
</evidence>
<keyword evidence="7" id="KW-0342">GTP-binding</keyword>
<evidence type="ECO:0000256" key="2">
    <source>
        <dbReference type="ARBA" id="ARBA00007249"/>
    </source>
</evidence>
<evidence type="ECO:0000256" key="3">
    <source>
        <dbReference type="ARBA" id="ARBA00022737"/>
    </source>
</evidence>
<evidence type="ECO:0000313" key="12">
    <source>
        <dbReference type="Proteomes" id="UP000188354"/>
    </source>
</evidence>
<evidence type="ECO:0000313" key="11">
    <source>
        <dbReference type="EMBL" id="OIW13964.1"/>
    </source>
</evidence>
<dbReference type="GO" id="GO:0070125">
    <property type="term" value="P:mitochondrial translational elongation"/>
    <property type="evidence" value="ECO:0007669"/>
    <property type="project" value="TreeGrafter"/>
</dbReference>
<dbReference type="STRING" id="3871.A0A4P1RMQ8"/>
<protein>
    <recommendedName>
        <fullName evidence="9">Elongation factor Tu</fullName>
    </recommendedName>
</protein>
<evidence type="ECO:0000256" key="7">
    <source>
        <dbReference type="ARBA" id="ARBA00023134"/>
    </source>
</evidence>
<dbReference type="SUPFAM" id="SSF50465">
    <property type="entry name" value="EF-Tu/eEF-1alpha/eIF2-gamma C-terminal domain"/>
    <property type="match status" value="1"/>
</dbReference>
<dbReference type="Pfam" id="PF13041">
    <property type="entry name" value="PPR_2"/>
    <property type="match status" value="3"/>
</dbReference>
<feature type="repeat" description="PPR" evidence="8">
    <location>
        <begin position="177"/>
        <end position="211"/>
    </location>
</feature>
<dbReference type="PRINTS" id="PR00315">
    <property type="entry name" value="ELONGATNFCT"/>
</dbReference>
<dbReference type="FunFam" id="2.40.30.10:FF:000001">
    <property type="entry name" value="Elongation factor Tu"/>
    <property type="match status" value="1"/>
</dbReference>
<dbReference type="InterPro" id="IPR004160">
    <property type="entry name" value="Transl_elong_EFTu/EF1A_C"/>
</dbReference>
<feature type="repeat" description="PPR" evidence="8">
    <location>
        <begin position="423"/>
        <end position="457"/>
    </location>
</feature>
<dbReference type="Gene3D" id="3.40.50.300">
    <property type="entry name" value="P-loop containing nucleotide triphosphate hydrolases"/>
    <property type="match status" value="1"/>
</dbReference>
<evidence type="ECO:0000259" key="10">
    <source>
        <dbReference type="PROSITE" id="PS51722"/>
    </source>
</evidence>
<feature type="repeat" description="PPR" evidence="8">
    <location>
        <begin position="318"/>
        <end position="352"/>
    </location>
</feature>
<dbReference type="FunFam" id="3.40.50.300:FF:000003">
    <property type="entry name" value="Elongation factor Tu"/>
    <property type="match status" value="1"/>
</dbReference>
<dbReference type="PROSITE" id="PS00301">
    <property type="entry name" value="G_TR_1"/>
    <property type="match status" value="1"/>
</dbReference>
<name>A0A4P1RMQ8_LUPAN</name>
<dbReference type="GO" id="GO:0005739">
    <property type="term" value="C:mitochondrion"/>
    <property type="evidence" value="ECO:0007669"/>
    <property type="project" value="TreeGrafter"/>
</dbReference>
<dbReference type="InterPro" id="IPR031157">
    <property type="entry name" value="G_TR_CS"/>
</dbReference>
<feature type="domain" description="Tr-type G" evidence="10">
    <location>
        <begin position="545"/>
        <end position="741"/>
    </location>
</feature>
<dbReference type="Proteomes" id="UP000188354">
    <property type="component" value="Chromosome LG04"/>
</dbReference>
<keyword evidence="5" id="KW-0251">Elongation factor</keyword>
<dbReference type="HAMAP" id="MF_00118_B">
    <property type="entry name" value="EF_Tu_B"/>
    <property type="match status" value="1"/>
</dbReference>
<dbReference type="Pfam" id="PF12854">
    <property type="entry name" value="PPR_1"/>
    <property type="match status" value="1"/>
</dbReference>
<dbReference type="Pfam" id="PF03143">
    <property type="entry name" value="GTP_EFTU_D3"/>
    <property type="match status" value="1"/>
</dbReference>
<organism evidence="11 12">
    <name type="scientific">Lupinus angustifolius</name>
    <name type="common">Narrow-leaved blue lupine</name>
    <dbReference type="NCBI Taxonomy" id="3871"/>
    <lineage>
        <taxon>Eukaryota</taxon>
        <taxon>Viridiplantae</taxon>
        <taxon>Streptophyta</taxon>
        <taxon>Embryophyta</taxon>
        <taxon>Tracheophyta</taxon>
        <taxon>Spermatophyta</taxon>
        <taxon>Magnoliopsida</taxon>
        <taxon>eudicotyledons</taxon>
        <taxon>Gunneridae</taxon>
        <taxon>Pentapetalae</taxon>
        <taxon>rosids</taxon>
        <taxon>fabids</taxon>
        <taxon>Fabales</taxon>
        <taxon>Fabaceae</taxon>
        <taxon>Papilionoideae</taxon>
        <taxon>50 kb inversion clade</taxon>
        <taxon>genistoids sensu lato</taxon>
        <taxon>core genistoids</taxon>
        <taxon>Genisteae</taxon>
        <taxon>Lupinus</taxon>
    </lineage>
</organism>
<dbReference type="PROSITE" id="PS51375">
    <property type="entry name" value="PPR"/>
    <property type="match status" value="8"/>
</dbReference>
<dbReference type="InterPro" id="IPR033720">
    <property type="entry name" value="EFTU_2"/>
</dbReference>
<dbReference type="SUPFAM" id="SSF50447">
    <property type="entry name" value="Translation proteins"/>
    <property type="match status" value="1"/>
</dbReference>
<dbReference type="Pfam" id="PF00009">
    <property type="entry name" value="GTP_EFTU"/>
    <property type="match status" value="1"/>
</dbReference>
<keyword evidence="6" id="KW-0648">Protein biosynthesis</keyword>
<dbReference type="NCBIfam" id="NF000766">
    <property type="entry name" value="PRK00049.1"/>
    <property type="match status" value="1"/>
</dbReference>
<dbReference type="PANTHER" id="PTHR43721">
    <property type="entry name" value="ELONGATION FACTOR TU-RELATED"/>
    <property type="match status" value="1"/>
</dbReference>
<dbReference type="InterPro" id="IPR027417">
    <property type="entry name" value="P-loop_NTPase"/>
</dbReference>
<reference evidence="11 12" key="1">
    <citation type="journal article" date="2017" name="Plant Biotechnol. J.">
        <title>A comprehensive draft genome sequence for lupin (Lupinus angustifolius), an emerging health food: insights into plant-microbe interactions and legume evolution.</title>
        <authorList>
            <person name="Hane J.K."/>
            <person name="Ming Y."/>
            <person name="Kamphuis L.G."/>
            <person name="Nelson M.N."/>
            <person name="Garg G."/>
            <person name="Atkins C.A."/>
            <person name="Bayer P.E."/>
            <person name="Bravo A."/>
            <person name="Bringans S."/>
            <person name="Cannon S."/>
            <person name="Edwards D."/>
            <person name="Foley R."/>
            <person name="Gao L.L."/>
            <person name="Harrison M.J."/>
            <person name="Huang W."/>
            <person name="Hurgobin B."/>
            <person name="Li S."/>
            <person name="Liu C.W."/>
            <person name="McGrath A."/>
            <person name="Morahan G."/>
            <person name="Murray J."/>
            <person name="Weller J."/>
            <person name="Jian J."/>
            <person name="Singh K.B."/>
        </authorList>
    </citation>
    <scope>NUCLEOTIDE SEQUENCE [LARGE SCALE GENOMIC DNA]</scope>
    <source>
        <strain evidence="12">cv. Tanjil</strain>
        <tissue evidence="11">Whole plant</tissue>
    </source>
</reference>
<dbReference type="InterPro" id="IPR009000">
    <property type="entry name" value="Transl_B-barrel_sf"/>
</dbReference>
<dbReference type="PROSITE" id="PS51722">
    <property type="entry name" value="G_TR_2"/>
    <property type="match status" value="1"/>
</dbReference>
<dbReference type="CDD" id="cd03697">
    <property type="entry name" value="EFTU_II"/>
    <property type="match status" value="1"/>
</dbReference>
<dbReference type="InterPro" id="IPR009001">
    <property type="entry name" value="Transl_elong_EF1A/Init_IF2_C"/>
</dbReference>
<accession>A0A4P1RMQ8</accession>
<dbReference type="Pfam" id="PF03144">
    <property type="entry name" value="GTP_EFTU_D2"/>
    <property type="match status" value="1"/>
</dbReference>
<dbReference type="InterPro" id="IPR041709">
    <property type="entry name" value="EF-Tu_GTP-bd"/>
</dbReference>
<feature type="repeat" description="PPR" evidence="8">
    <location>
        <begin position="458"/>
        <end position="492"/>
    </location>
</feature>
<dbReference type="AlphaFoldDB" id="A0A4P1RMQ8"/>
<dbReference type="InterPro" id="IPR004541">
    <property type="entry name" value="Transl_elong_EFTu/EF1A_bac/org"/>
</dbReference>
<dbReference type="NCBIfam" id="TIGR00231">
    <property type="entry name" value="small_GTP"/>
    <property type="match status" value="1"/>
</dbReference>
<comment type="similarity">
    <text evidence="2">Belongs to the TRAFAC class translation factor GTPase superfamily. Classic translation factor GTPase family. EF-Tu/EF-1A subfamily.</text>
</comment>
<dbReference type="Gene3D" id="2.40.30.10">
    <property type="entry name" value="Translation factors"/>
    <property type="match status" value="2"/>
</dbReference>
<evidence type="ECO:0000256" key="4">
    <source>
        <dbReference type="ARBA" id="ARBA00022741"/>
    </source>
</evidence>
<dbReference type="Gene3D" id="1.25.40.10">
    <property type="entry name" value="Tetratricopeptide repeat domain"/>
    <property type="match status" value="4"/>
</dbReference>
<dbReference type="InterPro" id="IPR000795">
    <property type="entry name" value="T_Tr_GTP-bd_dom"/>
</dbReference>
<sequence>MTLLIRHRSNSFLIFLRQPYSLPRFNPITQFRNFTSDNETPDAKDPNFVKEICRITRTVPRWENTLLYQYPNFQFSDPSFFLLYLNHQNNAFLSLRFFHWLCSTCGFSPDQSSCNALFTILVDAGACKAAKSLLDFPGFTPENESLECYISCLSSSGMVEDALMVFVELKKVGFCASVATWNEALLGCLKSGRTDLVWILYEHMMESGVVANIDVQTVGYLIKAFCAENNVSKGYELLREVLDNGLCPDNSVFNALIGGFGKERQYARVSELLHTMIAKNCKPDIFTYQEIINGLMKRKNPEGLRVFKDLKDRGYFPDRVVYTTMIKGLFKMGRFGEARKLWFEMIQKGILPNEYTYNVMIHGHCQIGDLVQARKFYKEMCDRGYKETAVSYSVMISGLCLCGKTSEALRLFEEMPQKGIVRDLVTYNCLIKGLCENAELVEAKKLFNELLAQGLEPSVFSFTPLIERLCKVGDTQEAIRLWKDMHDRHLKPVSSTNDHIIIGLCEEGNSAQAMEWLLNMLSWKLKPLERTFERLIHSLLLEDKKPHLNVGTIGHVDHGKTTLTAAITKVLADEGKAKAIAFEEIDKAPEEKKRGITIATAHVEYETTKRHYAHVDCPGHADYVKNMITGAAQMDGGILVVSAPDGPMPQTKEHILLARQVGVPSLVCFLNKVDAVDDPELLELVEMELRELLNFYKFPGDEIPIVRGSALSALQGTNEELGKKAILKLMDAVDEYISDPVRQLDKPFLMPVEDVFSIQGRGTVVTGRVEQGTIKVGEEVEVLGLTQGGPLKTTVTGVEMFKKILDHGQAGDNVGLLLRGLKRDDVQRGMVVTKPGALKTYKKFEAEIYVLSKDEGGRHTAFFSNYMPQFYLRTADITGKVQLPENVKMVMPGDNVTATFELMSAVPLETGQRFALREGGRTVGAGVVSKVIT</sequence>